<evidence type="ECO:0000313" key="1">
    <source>
        <dbReference type="EMBL" id="GIX77949.1"/>
    </source>
</evidence>
<dbReference type="Proteomes" id="UP001054837">
    <property type="component" value="Unassembled WGS sequence"/>
</dbReference>
<accession>A0AAV4MZL7</accession>
<sequence>MELNSVLRTFEEVHLTKDVTSSLNSIELPSEGFVPLSLRVRKYCDESEGLIFLLGCYSEDNLASLGPMECRPPSCFGELMMVTDVSTLSCCVGKMDYGHEEPSIYRMVQTV</sequence>
<comment type="caution">
    <text evidence="1">The sequence shown here is derived from an EMBL/GenBank/DDBJ whole genome shotgun (WGS) entry which is preliminary data.</text>
</comment>
<reference evidence="1 2" key="1">
    <citation type="submission" date="2021-06" db="EMBL/GenBank/DDBJ databases">
        <title>Caerostris darwini draft genome.</title>
        <authorList>
            <person name="Kono N."/>
            <person name="Arakawa K."/>
        </authorList>
    </citation>
    <scope>NUCLEOTIDE SEQUENCE [LARGE SCALE GENOMIC DNA]</scope>
</reference>
<gene>
    <name evidence="1" type="ORF">CDAR_601501</name>
</gene>
<dbReference type="EMBL" id="BPLQ01001060">
    <property type="protein sequence ID" value="GIX77949.1"/>
    <property type="molecule type" value="Genomic_DNA"/>
</dbReference>
<keyword evidence="2" id="KW-1185">Reference proteome</keyword>
<proteinExistence type="predicted"/>
<evidence type="ECO:0000313" key="2">
    <source>
        <dbReference type="Proteomes" id="UP001054837"/>
    </source>
</evidence>
<protein>
    <submittedName>
        <fullName evidence="1">Uncharacterized protein</fullName>
    </submittedName>
</protein>
<organism evidence="1 2">
    <name type="scientific">Caerostris darwini</name>
    <dbReference type="NCBI Taxonomy" id="1538125"/>
    <lineage>
        <taxon>Eukaryota</taxon>
        <taxon>Metazoa</taxon>
        <taxon>Ecdysozoa</taxon>
        <taxon>Arthropoda</taxon>
        <taxon>Chelicerata</taxon>
        <taxon>Arachnida</taxon>
        <taxon>Araneae</taxon>
        <taxon>Araneomorphae</taxon>
        <taxon>Entelegynae</taxon>
        <taxon>Araneoidea</taxon>
        <taxon>Araneidae</taxon>
        <taxon>Caerostris</taxon>
    </lineage>
</organism>
<name>A0AAV4MZL7_9ARAC</name>
<dbReference type="AlphaFoldDB" id="A0AAV4MZL7"/>